<organism evidence="2 3">
    <name type="scientific">Owenia fusiformis</name>
    <name type="common">Polychaete worm</name>
    <dbReference type="NCBI Taxonomy" id="6347"/>
    <lineage>
        <taxon>Eukaryota</taxon>
        <taxon>Metazoa</taxon>
        <taxon>Spiralia</taxon>
        <taxon>Lophotrochozoa</taxon>
        <taxon>Annelida</taxon>
        <taxon>Polychaeta</taxon>
        <taxon>Sedentaria</taxon>
        <taxon>Canalipalpata</taxon>
        <taxon>Sabellida</taxon>
        <taxon>Oweniida</taxon>
        <taxon>Oweniidae</taxon>
        <taxon>Owenia</taxon>
    </lineage>
</organism>
<dbReference type="InterPro" id="IPR052565">
    <property type="entry name" value="Glutaredoxin-like_YDR286C"/>
</dbReference>
<dbReference type="Proteomes" id="UP000749559">
    <property type="component" value="Unassembled WGS sequence"/>
</dbReference>
<dbReference type="PANTHER" id="PTHR33558">
    <property type="entry name" value="GLUTAREDOXIN-LIKE PROTEIN C5ORF63 HOMOLOG"/>
    <property type="match status" value="1"/>
</dbReference>
<evidence type="ECO:0000313" key="3">
    <source>
        <dbReference type="Proteomes" id="UP000749559"/>
    </source>
</evidence>
<comment type="caution">
    <text evidence="2">The sequence shown here is derived from an EMBL/GenBank/DDBJ whole genome shotgun (WGS) entry which is preliminary data.</text>
</comment>
<name>A0A8J1TX73_OWEFU</name>
<dbReference type="AlphaFoldDB" id="A0A8J1TX73"/>
<reference evidence="2" key="1">
    <citation type="submission" date="2022-03" db="EMBL/GenBank/DDBJ databases">
        <authorList>
            <person name="Martin C."/>
        </authorList>
    </citation>
    <scope>NUCLEOTIDE SEQUENCE</scope>
</reference>
<dbReference type="Gene3D" id="3.40.30.10">
    <property type="entry name" value="Glutaredoxin"/>
    <property type="match status" value="1"/>
</dbReference>
<protein>
    <recommendedName>
        <fullName evidence="1">Glutaredoxin-like protein</fullName>
    </recommendedName>
</protein>
<dbReference type="SUPFAM" id="SSF52833">
    <property type="entry name" value="Thioredoxin-like"/>
    <property type="match status" value="1"/>
</dbReference>
<comment type="similarity">
    <text evidence="1">Belongs to the glutaredoxin family.</text>
</comment>
<keyword evidence="1" id="KW-0249">Electron transport</keyword>
<dbReference type="EMBL" id="CAIIXF020000010">
    <property type="protein sequence ID" value="CAH1796725.1"/>
    <property type="molecule type" value="Genomic_DNA"/>
</dbReference>
<sequence>MTNMRLTYALTKCIQQTVLLMPYTRQYSSSIPALPKLTLYTKEECSLCDIAKDTLQPYKHMYIFEEVDITAAGNEEWFEKYKHEIPVFHLNGQFLMKHKVNTKLLLRKLQEIEGYIEDP</sequence>
<proteinExistence type="inferred from homology"/>
<keyword evidence="1" id="KW-0813">Transport</keyword>
<keyword evidence="3" id="KW-1185">Reference proteome</keyword>
<dbReference type="InterPro" id="IPR008554">
    <property type="entry name" value="Glutaredoxin-like"/>
</dbReference>
<gene>
    <name evidence="2" type="ORF">OFUS_LOCUS21106</name>
</gene>
<dbReference type="OrthoDB" id="429967at2759"/>
<evidence type="ECO:0000256" key="1">
    <source>
        <dbReference type="RuleBase" id="RU363082"/>
    </source>
</evidence>
<evidence type="ECO:0000313" key="2">
    <source>
        <dbReference type="EMBL" id="CAH1796725.1"/>
    </source>
</evidence>
<dbReference type="PANTHER" id="PTHR33558:SF1">
    <property type="entry name" value="GLUTAREDOXIN-LIKE PROTEIN C5ORF63 HOMOLOG"/>
    <property type="match status" value="1"/>
</dbReference>
<dbReference type="Pfam" id="PF05768">
    <property type="entry name" value="Glrx-like"/>
    <property type="match status" value="1"/>
</dbReference>
<dbReference type="InterPro" id="IPR036249">
    <property type="entry name" value="Thioredoxin-like_sf"/>
</dbReference>
<accession>A0A8J1TX73</accession>